<sequence>MYPMIKETQKKQKTLAKIEISNLLRLYSLSTKVNFDSSKKIRDVLEEFHGNGVLAKYNPDGKQDILKQVSMHL</sequence>
<organism evidence="1 2">
    <name type="scientific">Sphaerodactylus townsendi</name>
    <dbReference type="NCBI Taxonomy" id="933632"/>
    <lineage>
        <taxon>Eukaryota</taxon>
        <taxon>Metazoa</taxon>
        <taxon>Chordata</taxon>
        <taxon>Craniata</taxon>
        <taxon>Vertebrata</taxon>
        <taxon>Euteleostomi</taxon>
        <taxon>Lepidosauria</taxon>
        <taxon>Squamata</taxon>
        <taxon>Bifurcata</taxon>
        <taxon>Gekkota</taxon>
        <taxon>Sphaerodactylidae</taxon>
        <taxon>Sphaerodactylus</taxon>
    </lineage>
</organism>
<protein>
    <submittedName>
        <fullName evidence="1">Uncharacterized protein</fullName>
    </submittedName>
</protein>
<accession>A0ACB8FV94</accession>
<reference evidence="1" key="1">
    <citation type="submission" date="2021-08" db="EMBL/GenBank/DDBJ databases">
        <title>The first chromosome-level gecko genome reveals the dynamic sex chromosomes of Neotropical dwarf geckos (Sphaerodactylidae: Sphaerodactylus).</title>
        <authorList>
            <person name="Pinto B.J."/>
            <person name="Keating S.E."/>
            <person name="Gamble T."/>
        </authorList>
    </citation>
    <scope>NUCLEOTIDE SEQUENCE</scope>
    <source>
        <strain evidence="1">TG3544</strain>
    </source>
</reference>
<evidence type="ECO:0000313" key="1">
    <source>
        <dbReference type="EMBL" id="KAH8010959.1"/>
    </source>
</evidence>
<evidence type="ECO:0000313" key="2">
    <source>
        <dbReference type="Proteomes" id="UP000827872"/>
    </source>
</evidence>
<proteinExistence type="predicted"/>
<dbReference type="EMBL" id="CM037624">
    <property type="protein sequence ID" value="KAH8010959.1"/>
    <property type="molecule type" value="Genomic_DNA"/>
</dbReference>
<dbReference type="Proteomes" id="UP000827872">
    <property type="component" value="Linkage Group LG11"/>
</dbReference>
<name>A0ACB8FV94_9SAUR</name>
<gene>
    <name evidence="1" type="ORF">K3G42_016589</name>
</gene>
<keyword evidence="2" id="KW-1185">Reference proteome</keyword>
<comment type="caution">
    <text evidence="1">The sequence shown here is derived from an EMBL/GenBank/DDBJ whole genome shotgun (WGS) entry which is preliminary data.</text>
</comment>